<dbReference type="PROSITE" id="PS50887">
    <property type="entry name" value="GGDEF"/>
    <property type="match status" value="1"/>
</dbReference>
<dbReference type="Gene3D" id="3.30.450.40">
    <property type="match status" value="1"/>
</dbReference>
<evidence type="ECO:0000256" key="2">
    <source>
        <dbReference type="ARBA" id="ARBA00012528"/>
    </source>
</evidence>
<dbReference type="InterPro" id="IPR007891">
    <property type="entry name" value="CHASE3"/>
</dbReference>
<dbReference type="HOGENOM" id="CLU_000445_11_24_6"/>
<dbReference type="Pfam" id="PF08448">
    <property type="entry name" value="PAS_4"/>
    <property type="match status" value="1"/>
</dbReference>
<keyword evidence="5" id="KW-0472">Membrane</keyword>
<dbReference type="SUPFAM" id="SSF55073">
    <property type="entry name" value="Nucleotide cyclase"/>
    <property type="match status" value="1"/>
</dbReference>
<dbReference type="InterPro" id="IPR000160">
    <property type="entry name" value="GGDEF_dom"/>
</dbReference>
<sequence length="735" mass="84247">MYNLYKGKLIQRFVMDNNSISSSKFNKFLLYIIFIPALAVVSGIGILSYHEVNKVLDANKSVAHTYQVIQATDKILITIIDIDSELEAYLLSDDEQFMMNIDKMKFDLKQDFDNLFYLVRDNSSQMERISHFHELTNQRLKQLNQAIQLKVNNKLNTPEENDFFLQKQDLSNQIKSATQEIKSIELVLLKERNKIALNSAKTTNIAIIVGKIISFCGLIIAFALANRELSRSLKAEHNRKNIESQLRSILEGATDMIAALDNQYRYMMFNEAYQREFKRIFGQPIAIGMTLDDILTSAANSSKNKLIAQWNESLKSGEFVRNIEFDINKELNVYEITSSLIKNENNETNGTVHIIRNITKHIQEQLELKESYKKLHAGMQALQDKNEQITLLVEMSDIMLACSSQKELSNVMSKYCQRILHFARGYLYIMHPSKNYLEMATTWGTPNTQEATFTPNDCWAIRLGKMHQVNHSHNELICNHVNVSSEQALSYLCIPLMAQNDIYGLLYMEVSEEPAGAFSQNQQLLITAFSELTALAFANVRLRENLRYQSMRDPLTGLYNRRYLEDFLLKQIHQSERTKSPISLLMLDLDHFKKINDTYGHDAGDVALKELGKILQEDIRVGDIAARYGGEEFIVAFYNTDEKTIKTRAESIREAVSRLQVKYGAQPVGPITVSIGVAVYPTDGRNTNELIESADKALYFAKTNGKNRIVLYSEIDNRKPHVNKKRNNPFKDQLI</sequence>
<dbReference type="KEGG" id="llo:LLO_3414"/>
<comment type="cofactor">
    <cofactor evidence="1">
        <name>Mg(2+)</name>
        <dbReference type="ChEBI" id="CHEBI:18420"/>
    </cofactor>
</comment>
<proteinExistence type="predicted"/>
<evidence type="ECO:0000256" key="1">
    <source>
        <dbReference type="ARBA" id="ARBA00001946"/>
    </source>
</evidence>
<dbReference type="InterPro" id="IPR035965">
    <property type="entry name" value="PAS-like_dom_sf"/>
</dbReference>
<dbReference type="eggNOG" id="COG2199">
    <property type="taxonomic scope" value="Bacteria"/>
</dbReference>
<dbReference type="InterPro" id="IPR050469">
    <property type="entry name" value="Diguanylate_Cyclase"/>
</dbReference>
<protein>
    <recommendedName>
        <fullName evidence="2">diguanylate cyclase</fullName>
        <ecNumber evidence="2">2.7.7.65</ecNumber>
    </recommendedName>
</protein>
<dbReference type="Pfam" id="PF00990">
    <property type="entry name" value="GGDEF"/>
    <property type="match status" value="1"/>
</dbReference>
<dbReference type="InterPro" id="IPR043128">
    <property type="entry name" value="Rev_trsase/Diguanyl_cyclase"/>
</dbReference>
<evidence type="ECO:0000313" key="7">
    <source>
        <dbReference type="EMBL" id="CBJ13878.1"/>
    </source>
</evidence>
<gene>
    <name evidence="7" type="ordered locus">LLO_3414</name>
</gene>
<feature type="transmembrane region" description="Helical" evidence="5">
    <location>
        <begin position="205"/>
        <end position="225"/>
    </location>
</feature>
<dbReference type="CDD" id="cd01949">
    <property type="entry name" value="GGDEF"/>
    <property type="match status" value="1"/>
</dbReference>
<dbReference type="EMBL" id="FN650140">
    <property type="protein sequence ID" value="CBJ13878.1"/>
    <property type="molecule type" value="Genomic_DNA"/>
</dbReference>
<dbReference type="Proteomes" id="UP000001060">
    <property type="component" value="Chromosome"/>
</dbReference>
<keyword evidence="5" id="KW-1133">Transmembrane helix</keyword>
<dbReference type="NCBIfam" id="TIGR00229">
    <property type="entry name" value="sensory_box"/>
    <property type="match status" value="1"/>
</dbReference>
<dbReference type="InterPro" id="IPR013656">
    <property type="entry name" value="PAS_4"/>
</dbReference>
<dbReference type="PANTHER" id="PTHR45138">
    <property type="entry name" value="REGULATORY COMPONENTS OF SENSORY TRANSDUCTION SYSTEM"/>
    <property type="match status" value="1"/>
</dbReference>
<comment type="catalytic activity">
    <reaction evidence="3">
        <text>2 GTP = 3',3'-c-di-GMP + 2 diphosphate</text>
        <dbReference type="Rhea" id="RHEA:24898"/>
        <dbReference type="ChEBI" id="CHEBI:33019"/>
        <dbReference type="ChEBI" id="CHEBI:37565"/>
        <dbReference type="ChEBI" id="CHEBI:58805"/>
        <dbReference type="EC" id="2.7.7.65"/>
    </reaction>
</comment>
<organism evidence="7 8">
    <name type="scientific">Legionella longbeachae serogroup 1 (strain NSW150)</name>
    <dbReference type="NCBI Taxonomy" id="661367"/>
    <lineage>
        <taxon>Bacteria</taxon>
        <taxon>Pseudomonadati</taxon>
        <taxon>Pseudomonadota</taxon>
        <taxon>Gammaproteobacteria</taxon>
        <taxon>Legionellales</taxon>
        <taxon>Legionellaceae</taxon>
        <taxon>Legionella</taxon>
    </lineage>
</organism>
<feature type="transmembrane region" description="Helical" evidence="5">
    <location>
        <begin position="28"/>
        <end position="49"/>
    </location>
</feature>
<evidence type="ECO:0000256" key="4">
    <source>
        <dbReference type="SAM" id="Coils"/>
    </source>
</evidence>
<dbReference type="InterPro" id="IPR003018">
    <property type="entry name" value="GAF"/>
</dbReference>
<name>D3HN28_LEGLN</name>
<dbReference type="InterPro" id="IPR029787">
    <property type="entry name" value="Nucleotide_cyclase"/>
</dbReference>
<evidence type="ECO:0000256" key="5">
    <source>
        <dbReference type="SAM" id="Phobius"/>
    </source>
</evidence>
<feature type="domain" description="GGDEF" evidence="6">
    <location>
        <begin position="580"/>
        <end position="714"/>
    </location>
</feature>
<dbReference type="Gene3D" id="3.30.450.20">
    <property type="entry name" value="PAS domain"/>
    <property type="match status" value="1"/>
</dbReference>
<dbReference type="SMART" id="SM00065">
    <property type="entry name" value="GAF"/>
    <property type="match status" value="1"/>
</dbReference>
<dbReference type="STRING" id="661367.LLO_3414"/>
<dbReference type="SUPFAM" id="SSF55781">
    <property type="entry name" value="GAF domain-like"/>
    <property type="match status" value="1"/>
</dbReference>
<dbReference type="AlphaFoldDB" id="D3HN28"/>
<dbReference type="EC" id="2.7.7.65" evidence="2"/>
<feature type="coiled-coil region" evidence="4">
    <location>
        <begin position="167"/>
        <end position="194"/>
    </location>
</feature>
<dbReference type="GO" id="GO:0043709">
    <property type="term" value="P:cell adhesion involved in single-species biofilm formation"/>
    <property type="evidence" value="ECO:0007669"/>
    <property type="project" value="TreeGrafter"/>
</dbReference>
<dbReference type="SMART" id="SM00267">
    <property type="entry name" value="GGDEF"/>
    <property type="match status" value="1"/>
</dbReference>
<accession>D3HN28</accession>
<dbReference type="InterPro" id="IPR000014">
    <property type="entry name" value="PAS"/>
</dbReference>
<evidence type="ECO:0000259" key="6">
    <source>
        <dbReference type="PROSITE" id="PS50887"/>
    </source>
</evidence>
<dbReference type="eggNOG" id="COG5278">
    <property type="taxonomic scope" value="Bacteria"/>
</dbReference>
<evidence type="ECO:0000313" key="8">
    <source>
        <dbReference type="Proteomes" id="UP000001060"/>
    </source>
</evidence>
<dbReference type="PANTHER" id="PTHR45138:SF9">
    <property type="entry name" value="DIGUANYLATE CYCLASE DGCM-RELATED"/>
    <property type="match status" value="1"/>
</dbReference>
<dbReference type="Pfam" id="PF01590">
    <property type="entry name" value="GAF"/>
    <property type="match status" value="1"/>
</dbReference>
<dbReference type="GO" id="GO:1902201">
    <property type="term" value="P:negative regulation of bacterial-type flagellum-dependent cell motility"/>
    <property type="evidence" value="ECO:0007669"/>
    <property type="project" value="TreeGrafter"/>
</dbReference>
<dbReference type="InterPro" id="IPR029016">
    <property type="entry name" value="GAF-like_dom_sf"/>
</dbReference>
<dbReference type="Pfam" id="PF05227">
    <property type="entry name" value="CHASE3"/>
    <property type="match status" value="1"/>
</dbReference>
<dbReference type="GO" id="GO:0005886">
    <property type="term" value="C:plasma membrane"/>
    <property type="evidence" value="ECO:0007669"/>
    <property type="project" value="TreeGrafter"/>
</dbReference>
<dbReference type="Gene3D" id="3.30.70.270">
    <property type="match status" value="1"/>
</dbReference>
<dbReference type="GO" id="GO:0052621">
    <property type="term" value="F:diguanylate cyclase activity"/>
    <property type="evidence" value="ECO:0007669"/>
    <property type="project" value="UniProtKB-EC"/>
</dbReference>
<dbReference type="FunFam" id="3.30.70.270:FF:000001">
    <property type="entry name" value="Diguanylate cyclase domain protein"/>
    <property type="match status" value="1"/>
</dbReference>
<keyword evidence="5" id="KW-0812">Transmembrane</keyword>
<dbReference type="eggNOG" id="COG2203">
    <property type="taxonomic scope" value="Bacteria"/>
</dbReference>
<evidence type="ECO:0000256" key="3">
    <source>
        <dbReference type="ARBA" id="ARBA00034247"/>
    </source>
</evidence>
<dbReference type="NCBIfam" id="TIGR00254">
    <property type="entry name" value="GGDEF"/>
    <property type="match status" value="1"/>
</dbReference>
<keyword evidence="4" id="KW-0175">Coiled coil</keyword>
<dbReference type="SUPFAM" id="SSF55785">
    <property type="entry name" value="PYP-like sensor domain (PAS domain)"/>
    <property type="match status" value="1"/>
</dbReference>
<reference evidence="7 8" key="1">
    <citation type="journal article" date="2010" name="PLoS Genet.">
        <title>Analysis of the Legionella longbeachae genome and transcriptome uncovers unique strategies to cause Legionnaires' disease.</title>
        <authorList>
            <person name="Cazalet C."/>
            <person name="Gomez-Valero L."/>
            <person name="Rusniok C."/>
            <person name="Lomma M."/>
            <person name="Dervins-Ravault D."/>
            <person name="Newton H."/>
            <person name="Sansom F."/>
            <person name="Jarraud S."/>
            <person name="Zidane N."/>
            <person name="Ma L."/>
            <person name="Bouchier C."/>
            <person name="Etienne J."/>
            <person name="Hartland E."/>
            <person name="Buchrieser C."/>
        </authorList>
    </citation>
    <scope>NUCLEOTIDE SEQUENCE [LARGE SCALE GENOMIC DNA]</scope>
    <source>
        <strain evidence="7 8">NSW150</strain>
    </source>
</reference>
<keyword evidence="8" id="KW-1185">Reference proteome</keyword>